<comment type="similarity">
    <text evidence="2">Belongs to the cytochrome P450 family.</text>
</comment>
<proteinExistence type="inferred from homology"/>
<evidence type="ECO:0000256" key="2">
    <source>
        <dbReference type="ARBA" id="ARBA00010617"/>
    </source>
</evidence>
<organism evidence="9">
    <name type="scientific">Dissoconium aciculare CBS 342.82</name>
    <dbReference type="NCBI Taxonomy" id="1314786"/>
    <lineage>
        <taxon>Eukaryota</taxon>
        <taxon>Fungi</taxon>
        <taxon>Dikarya</taxon>
        <taxon>Ascomycota</taxon>
        <taxon>Pezizomycotina</taxon>
        <taxon>Dothideomycetes</taxon>
        <taxon>Dothideomycetidae</taxon>
        <taxon>Mycosphaerellales</taxon>
        <taxon>Dissoconiaceae</taxon>
        <taxon>Dissoconium</taxon>
    </lineage>
</organism>
<evidence type="ECO:0000256" key="6">
    <source>
        <dbReference type="PIRSR" id="PIRSR602403-1"/>
    </source>
</evidence>
<evidence type="ECO:0000256" key="3">
    <source>
        <dbReference type="ARBA" id="ARBA00022617"/>
    </source>
</evidence>
<dbReference type="Proteomes" id="UP000504637">
    <property type="component" value="Unplaced"/>
</dbReference>
<dbReference type="InterPro" id="IPR002403">
    <property type="entry name" value="Cyt_P450_E_grp-IV"/>
</dbReference>
<dbReference type="OrthoDB" id="1470350at2759"/>
<dbReference type="GO" id="GO:0016705">
    <property type="term" value="F:oxidoreductase activity, acting on paired donors, with incorporation or reduction of molecular oxygen"/>
    <property type="evidence" value="ECO:0007669"/>
    <property type="project" value="InterPro"/>
</dbReference>
<dbReference type="InterPro" id="IPR050121">
    <property type="entry name" value="Cytochrome_P450_monoxygenase"/>
</dbReference>
<dbReference type="GO" id="GO:0005506">
    <property type="term" value="F:iron ion binding"/>
    <property type="evidence" value="ECO:0007669"/>
    <property type="project" value="InterPro"/>
</dbReference>
<reference evidence="9" key="3">
    <citation type="submission" date="2025-08" db="UniProtKB">
        <authorList>
            <consortium name="RefSeq"/>
        </authorList>
    </citation>
    <scope>IDENTIFICATION</scope>
    <source>
        <strain evidence="9">CBS 342.82</strain>
    </source>
</reference>
<protein>
    <submittedName>
        <fullName evidence="9">Cytochrome P450</fullName>
    </submittedName>
</protein>
<keyword evidence="7" id="KW-0812">Transmembrane</keyword>
<keyword evidence="8" id="KW-1185">Reference proteome</keyword>
<dbReference type="GO" id="GO:0020037">
    <property type="term" value="F:heme binding"/>
    <property type="evidence" value="ECO:0007669"/>
    <property type="project" value="InterPro"/>
</dbReference>
<dbReference type="RefSeq" id="XP_033454895.1">
    <property type="nucleotide sequence ID" value="XM_033608142.1"/>
</dbReference>
<feature type="transmembrane region" description="Helical" evidence="7">
    <location>
        <begin position="15"/>
        <end position="39"/>
    </location>
</feature>
<keyword evidence="7" id="KW-0472">Membrane</keyword>
<gene>
    <name evidence="9" type="ORF">K489DRAFT_414240</name>
</gene>
<evidence type="ECO:0000313" key="8">
    <source>
        <dbReference type="Proteomes" id="UP000504637"/>
    </source>
</evidence>
<evidence type="ECO:0000256" key="5">
    <source>
        <dbReference type="ARBA" id="ARBA00023004"/>
    </source>
</evidence>
<dbReference type="Gene3D" id="1.10.630.10">
    <property type="entry name" value="Cytochrome P450"/>
    <property type="match status" value="1"/>
</dbReference>
<dbReference type="CDD" id="cd11058">
    <property type="entry name" value="CYP60B-like"/>
    <property type="match status" value="1"/>
</dbReference>
<dbReference type="Pfam" id="PF00067">
    <property type="entry name" value="p450"/>
    <property type="match status" value="1"/>
</dbReference>
<feature type="binding site" description="axial binding residue" evidence="6">
    <location>
        <position position="458"/>
    </location>
    <ligand>
        <name>heme</name>
        <dbReference type="ChEBI" id="CHEBI:30413"/>
    </ligand>
    <ligandPart>
        <name>Fe</name>
        <dbReference type="ChEBI" id="CHEBI:18248"/>
    </ligandPart>
</feature>
<sequence length="514" mass="58468">MLFDTVAYQTQPTLVVFFGAAIAFTTIGLISNVIYNLFLNPLVSFPGPRICAISRIPQLLVTISGKQLDVLQYLHNVYGGVVRIAPDTLTYTDGRAWADICGATKYAKDGMAKEPRLAALIGGENTNPEPGKPRRQQAHGLMRMAMLPAFKASNVRTMEGVIQANLAEYFQAIDAGMEHDGMIDMRNMNIYLICNTFFELLFSESLNLFKSAKYQSWVHSFDRFSRAVTILAVVNRFPFVQHALRFVVQRLGAKDRDTFMEPILDHFDRRVASGQSRNDFLEHLLEGEGKVNTMSLPSLREFVPFLVLGGCDTMPTVMAGLYYFLAQKNKIQKRVVEEVRSYFESEQEITLARLANVPRDLPYFEACLQEAFRCYSPAGTGTDREVPQSGARIADRWVPGGTVVIMLHQPTFTSQQNFTQANEFRPERWLDNESGRRKEFESDQRGVLKPFSTGPQACPGQELTYYILRMIFLRMLYRYNMQLAPQSSTWMDNQLTYSLRMKPPLMMILKPHNV</sequence>
<reference evidence="9" key="1">
    <citation type="submission" date="2020-01" db="EMBL/GenBank/DDBJ databases">
        <authorList>
            <consortium name="DOE Joint Genome Institute"/>
            <person name="Haridas S."/>
            <person name="Albert R."/>
            <person name="Binder M."/>
            <person name="Bloem J."/>
            <person name="Labutti K."/>
            <person name="Salamov A."/>
            <person name="Andreopoulos B."/>
            <person name="Baker S.E."/>
            <person name="Barry K."/>
            <person name="Bills G."/>
            <person name="Bluhm B.H."/>
            <person name="Cannon C."/>
            <person name="Castanera R."/>
            <person name="Culley D.E."/>
            <person name="Daum C."/>
            <person name="Ezra D."/>
            <person name="Gonzalez J.B."/>
            <person name="Henrissat B."/>
            <person name="Kuo A."/>
            <person name="Liang C."/>
            <person name="Lipzen A."/>
            <person name="Lutzoni F."/>
            <person name="Magnuson J."/>
            <person name="Mondo S."/>
            <person name="Nolan M."/>
            <person name="Ohm R."/>
            <person name="Pangilinan J."/>
            <person name="Park H.-J."/>
            <person name="Ramirez L."/>
            <person name="Alfaro M."/>
            <person name="Sun H."/>
            <person name="Tritt A."/>
            <person name="Yoshinaga Y."/>
            <person name="Zwiers L.-H."/>
            <person name="Turgeon B.G."/>
            <person name="Goodwin S.B."/>
            <person name="Spatafora J.W."/>
            <person name="Crous P.W."/>
            <person name="Grigoriev I.V."/>
        </authorList>
    </citation>
    <scope>NUCLEOTIDE SEQUENCE</scope>
    <source>
        <strain evidence="9">CBS 342.82</strain>
    </source>
</reference>
<evidence type="ECO:0000256" key="4">
    <source>
        <dbReference type="ARBA" id="ARBA00022723"/>
    </source>
</evidence>
<keyword evidence="3 6" id="KW-0349">Heme</keyword>
<keyword evidence="4 6" id="KW-0479">Metal-binding</keyword>
<dbReference type="GO" id="GO:0004497">
    <property type="term" value="F:monooxygenase activity"/>
    <property type="evidence" value="ECO:0007669"/>
    <property type="project" value="InterPro"/>
</dbReference>
<feature type="transmembrane region" description="Helical" evidence="7">
    <location>
        <begin position="302"/>
        <end position="325"/>
    </location>
</feature>
<reference evidence="9" key="2">
    <citation type="submission" date="2020-04" db="EMBL/GenBank/DDBJ databases">
        <authorList>
            <consortium name="NCBI Genome Project"/>
        </authorList>
    </citation>
    <scope>NUCLEOTIDE SEQUENCE</scope>
    <source>
        <strain evidence="9">CBS 342.82</strain>
    </source>
</reference>
<keyword evidence="7" id="KW-1133">Transmembrane helix</keyword>
<comment type="cofactor">
    <cofactor evidence="1 6">
        <name>heme</name>
        <dbReference type="ChEBI" id="CHEBI:30413"/>
    </cofactor>
</comment>
<dbReference type="PANTHER" id="PTHR24305:SF210">
    <property type="entry name" value="CYTOCHROME P450 MONOOXYGENASE ASQL-RELATED"/>
    <property type="match status" value="1"/>
</dbReference>
<dbReference type="AlphaFoldDB" id="A0A6J3LRF3"/>
<dbReference type="InterPro" id="IPR001128">
    <property type="entry name" value="Cyt_P450"/>
</dbReference>
<evidence type="ECO:0000256" key="1">
    <source>
        <dbReference type="ARBA" id="ARBA00001971"/>
    </source>
</evidence>
<keyword evidence="5 6" id="KW-0408">Iron</keyword>
<dbReference type="GeneID" id="54365941"/>
<evidence type="ECO:0000256" key="7">
    <source>
        <dbReference type="SAM" id="Phobius"/>
    </source>
</evidence>
<name>A0A6J3LRF3_9PEZI</name>
<dbReference type="PRINTS" id="PR00465">
    <property type="entry name" value="EP450IV"/>
</dbReference>
<dbReference type="PANTHER" id="PTHR24305">
    <property type="entry name" value="CYTOCHROME P450"/>
    <property type="match status" value="1"/>
</dbReference>
<accession>A0A6J3LRF3</accession>
<dbReference type="InterPro" id="IPR036396">
    <property type="entry name" value="Cyt_P450_sf"/>
</dbReference>
<evidence type="ECO:0000313" key="9">
    <source>
        <dbReference type="RefSeq" id="XP_033454895.1"/>
    </source>
</evidence>
<dbReference type="SUPFAM" id="SSF48264">
    <property type="entry name" value="Cytochrome P450"/>
    <property type="match status" value="1"/>
</dbReference>